<name>A0ABY8N8H9_9GAMM</name>
<evidence type="ECO:0000313" key="3">
    <source>
        <dbReference type="EMBL" id="WGL15201.1"/>
    </source>
</evidence>
<dbReference type="Proteomes" id="UP001236500">
    <property type="component" value="Chromosome"/>
</dbReference>
<dbReference type="PANTHER" id="PTHR30015">
    <property type="entry name" value="MRR RESTRICTION SYSTEM PROTEIN"/>
    <property type="match status" value="1"/>
</dbReference>
<keyword evidence="3" id="KW-0255">Endonuclease</keyword>
<dbReference type="InterPro" id="IPR011335">
    <property type="entry name" value="Restrct_endonuc-II-like"/>
</dbReference>
<dbReference type="InterPro" id="IPR007560">
    <property type="entry name" value="Restrct_endonuc_IV_Mrr"/>
</dbReference>
<sequence length="312" mass="34765">MTIPKYDEIIPHALRYLAEHGETRYRDLEQPLAAYFGLTQEELEKPYASGNGTVFLDRISWALSYLNMANLVEKPGRGIYKAAPAAESYLEDDMALRTFVRQKAAEHTARKQREREQGEVSDAGPMLTESAEHLTPLDTLNAAFDAIRTETLENILDTILSKSPYELEKLVVKLLGRMGYGGQIKDSGQVTQASNDGGIDGIIKEDVLGFGRVHIQVKRYARDNSVGREDIQGFVGALAVAQSNKGVFITTSRFTSGAKEYARSLNGSTHVVLIDGMELARYIYDYGLGMQVEQVIELKKLDADFWDEMKDA</sequence>
<organism evidence="3 4">
    <name type="scientific">Microbulbifer bruguierae</name>
    <dbReference type="NCBI Taxonomy" id="3029061"/>
    <lineage>
        <taxon>Bacteria</taxon>
        <taxon>Pseudomonadati</taxon>
        <taxon>Pseudomonadota</taxon>
        <taxon>Gammaproteobacteria</taxon>
        <taxon>Cellvibrionales</taxon>
        <taxon>Microbulbiferaceae</taxon>
        <taxon>Microbulbifer</taxon>
    </lineage>
</organism>
<dbReference type="InterPro" id="IPR052906">
    <property type="entry name" value="Type_IV_Methyl-Rstrct_Enzyme"/>
</dbReference>
<dbReference type="EMBL" id="CP118605">
    <property type="protein sequence ID" value="WGL15201.1"/>
    <property type="molecule type" value="Genomic_DNA"/>
</dbReference>
<dbReference type="GO" id="GO:0004519">
    <property type="term" value="F:endonuclease activity"/>
    <property type="evidence" value="ECO:0007669"/>
    <property type="project" value="UniProtKB-KW"/>
</dbReference>
<dbReference type="Gene3D" id="3.40.1350.10">
    <property type="match status" value="1"/>
</dbReference>
<protein>
    <submittedName>
        <fullName evidence="3">Restriction endonuclease</fullName>
        <ecNumber evidence="3">3.1.21.-</ecNumber>
    </submittedName>
</protein>
<dbReference type="SUPFAM" id="SSF52980">
    <property type="entry name" value="Restriction endonuclease-like"/>
    <property type="match status" value="1"/>
</dbReference>
<dbReference type="InterPro" id="IPR011856">
    <property type="entry name" value="tRNA_endonuc-like_dom_sf"/>
</dbReference>
<dbReference type="InterPro" id="IPR025745">
    <property type="entry name" value="Mrr-like_N_dom"/>
</dbReference>
<evidence type="ECO:0000259" key="2">
    <source>
        <dbReference type="Pfam" id="PF14338"/>
    </source>
</evidence>
<keyword evidence="3" id="KW-0540">Nuclease</keyword>
<proteinExistence type="predicted"/>
<dbReference type="EC" id="3.1.21.-" evidence="3"/>
<feature type="domain" description="Restriction system protein Mrr-like N-terminal" evidence="2">
    <location>
        <begin position="6"/>
        <end position="90"/>
    </location>
</feature>
<keyword evidence="3" id="KW-0378">Hydrolase</keyword>
<dbReference type="PANTHER" id="PTHR30015:SF7">
    <property type="entry name" value="TYPE IV METHYL-DIRECTED RESTRICTION ENZYME ECOKMRR"/>
    <property type="match status" value="1"/>
</dbReference>
<dbReference type="Pfam" id="PF04471">
    <property type="entry name" value="Mrr_cat"/>
    <property type="match status" value="1"/>
</dbReference>
<evidence type="ECO:0000259" key="1">
    <source>
        <dbReference type="Pfam" id="PF04471"/>
    </source>
</evidence>
<dbReference type="Pfam" id="PF14338">
    <property type="entry name" value="Mrr_N"/>
    <property type="match status" value="1"/>
</dbReference>
<dbReference type="GO" id="GO:0016787">
    <property type="term" value="F:hydrolase activity"/>
    <property type="evidence" value="ECO:0007669"/>
    <property type="project" value="UniProtKB-KW"/>
</dbReference>
<dbReference type="RefSeq" id="WP_280317807.1">
    <property type="nucleotide sequence ID" value="NZ_CP118605.1"/>
</dbReference>
<accession>A0ABY8N8H9</accession>
<feature type="domain" description="Restriction endonuclease type IV Mrr" evidence="1">
    <location>
        <begin position="162"/>
        <end position="282"/>
    </location>
</feature>
<reference evidence="3 4" key="1">
    <citation type="submission" date="2023-02" db="EMBL/GenBank/DDBJ databases">
        <title>Description and genomic characterization of Microbulbifer bruguierae sp. nov., isolated from the sediment of mangrove plant Bruguiera sexangula.</title>
        <authorList>
            <person name="Long M."/>
        </authorList>
    </citation>
    <scope>NUCLEOTIDE SEQUENCE [LARGE SCALE GENOMIC DNA]</scope>
    <source>
        <strain evidence="3 4">H12</strain>
    </source>
</reference>
<evidence type="ECO:0000313" key="4">
    <source>
        <dbReference type="Proteomes" id="UP001236500"/>
    </source>
</evidence>
<keyword evidence="4" id="KW-1185">Reference proteome</keyword>
<gene>
    <name evidence="3" type="ORF">PVT68_10485</name>
</gene>